<dbReference type="Proteomes" id="UP000644610">
    <property type="component" value="Unassembled WGS sequence"/>
</dbReference>
<comment type="caution">
    <text evidence="1">The sequence shown here is derived from an EMBL/GenBank/DDBJ whole genome shotgun (WGS) entry which is preliminary data.</text>
</comment>
<dbReference type="AlphaFoldDB" id="A0A8J3UNQ5"/>
<keyword evidence="2" id="KW-1185">Reference proteome</keyword>
<evidence type="ECO:0000313" key="2">
    <source>
        <dbReference type="Proteomes" id="UP000644610"/>
    </source>
</evidence>
<reference evidence="1" key="1">
    <citation type="submission" date="2021-01" db="EMBL/GenBank/DDBJ databases">
        <title>Whole genome shotgun sequence of Planotetraspora silvatica NBRC 100141.</title>
        <authorList>
            <person name="Komaki H."/>
            <person name="Tamura T."/>
        </authorList>
    </citation>
    <scope>NUCLEOTIDE SEQUENCE</scope>
    <source>
        <strain evidence="1">NBRC 100141</strain>
    </source>
</reference>
<proteinExistence type="predicted"/>
<gene>
    <name evidence="1" type="ORF">Psi02_57420</name>
</gene>
<evidence type="ECO:0000313" key="1">
    <source>
        <dbReference type="EMBL" id="GII49318.1"/>
    </source>
</evidence>
<name>A0A8J3UNQ5_9ACTN</name>
<protein>
    <submittedName>
        <fullName evidence="1">Uncharacterized protein</fullName>
    </submittedName>
</protein>
<accession>A0A8J3UNQ5</accession>
<sequence length="73" mass="7347">MIRLSQTAAASLAEISVGISSGQVVAGAWALAGTGTALAGTGTTAVDTSTRAMRGGNAVSRLDFFNILYLRTT</sequence>
<organism evidence="1 2">
    <name type="scientific">Planotetraspora silvatica</name>
    <dbReference type="NCBI Taxonomy" id="234614"/>
    <lineage>
        <taxon>Bacteria</taxon>
        <taxon>Bacillati</taxon>
        <taxon>Actinomycetota</taxon>
        <taxon>Actinomycetes</taxon>
        <taxon>Streptosporangiales</taxon>
        <taxon>Streptosporangiaceae</taxon>
        <taxon>Planotetraspora</taxon>
    </lineage>
</organism>
<dbReference type="EMBL" id="BOOQ01000041">
    <property type="protein sequence ID" value="GII49318.1"/>
    <property type="molecule type" value="Genomic_DNA"/>
</dbReference>